<keyword evidence="12" id="KW-0902">Two-component regulatory system</keyword>
<dbReference type="PROSITE" id="PS50839">
    <property type="entry name" value="CHASE"/>
    <property type="match status" value="1"/>
</dbReference>
<reference evidence="17 18" key="1">
    <citation type="submission" date="2018-09" db="EMBL/GenBank/DDBJ databases">
        <title>Genomic Encyclopedia of Archaeal and Bacterial Type Strains, Phase II (KMG-II): from individual species to whole genera.</title>
        <authorList>
            <person name="Goeker M."/>
        </authorList>
    </citation>
    <scope>NUCLEOTIDE SEQUENCE [LARGE SCALE GENOMIC DNA]</scope>
    <source>
        <strain evidence="17 18">DSM 11458</strain>
    </source>
</reference>
<dbReference type="Gene3D" id="3.30.450.350">
    <property type="entry name" value="CHASE domain"/>
    <property type="match status" value="1"/>
</dbReference>
<keyword evidence="11 14" id="KW-1133">Transmembrane helix</keyword>
<dbReference type="InterPro" id="IPR003661">
    <property type="entry name" value="HisK_dim/P_dom"/>
</dbReference>
<dbReference type="Gene3D" id="1.10.287.130">
    <property type="match status" value="1"/>
</dbReference>
<dbReference type="SMART" id="SM01079">
    <property type="entry name" value="CHASE"/>
    <property type="match status" value="1"/>
</dbReference>
<evidence type="ECO:0000259" key="15">
    <source>
        <dbReference type="PROSITE" id="PS50109"/>
    </source>
</evidence>
<dbReference type="SUPFAM" id="SSF47384">
    <property type="entry name" value="Homodimeric domain of signal transducing histidine kinase"/>
    <property type="match status" value="1"/>
</dbReference>
<evidence type="ECO:0000256" key="7">
    <source>
        <dbReference type="ARBA" id="ARBA00022692"/>
    </source>
</evidence>
<dbReference type="CDD" id="cd00082">
    <property type="entry name" value="HisKA"/>
    <property type="match status" value="1"/>
</dbReference>
<dbReference type="AlphaFoldDB" id="A0A420DU02"/>
<keyword evidence="13 14" id="KW-0472">Membrane</keyword>
<evidence type="ECO:0000256" key="2">
    <source>
        <dbReference type="ARBA" id="ARBA00004236"/>
    </source>
</evidence>
<evidence type="ECO:0000256" key="5">
    <source>
        <dbReference type="ARBA" id="ARBA00022553"/>
    </source>
</evidence>
<evidence type="ECO:0000313" key="17">
    <source>
        <dbReference type="EMBL" id="RKE97715.1"/>
    </source>
</evidence>
<dbReference type="InterPro" id="IPR042240">
    <property type="entry name" value="CHASE_sf"/>
</dbReference>
<sequence>MYWKTLRGTRIGGPWALLGICVALMIIMLAAYRLDRLLYASYLQEVRSTTYSELLEVRESFESVLHSQSLVLRELSTFIGENPDISQKEFSARVSSIRGVEDIVRSIAAAPDMIITLVHPLEGNRGALGLDYRTNSEQYPTVKRMFMTGKEMITGPVNLAQGGSGLILRAPVYLPKLEVSSDDIADEAEQQFWGVASLVLDYQKFLAKAGFTKAEERYDLFIDISGQSPDDEGTFVYGKQALLGDDTVKLQFDFEFENWVLHATTKGGWPETYPDRWMQRTIITAAALTLMLTFIYVLWLSEKRKQAEALLNRGVGALSDGFVMFDEHDRLIMSNEKYREIYGFPESLLKPGTHLRQFLNAGLELQSKSHGHARETDWMKHRLASFDSTVPAENEQYLLDGRVIKVSDHQLENGSYVGLRVDITELVQAKKAAEAANDAKTDFMGLLSHELRTPLTVILGVARIIQNARLMPASKKLLAVHDDEKASSAETLGLANEVFDQLSSMMDRLIKSGEHLLFLVNEMLDVAKVESGSMVVEPTQCAVADIVEPVIDQLRTLSHEKGLEFEVLQDAGTVFADVVRSRQILFNLIGNAIKFTEVGFVRLKIRSEEGMVIFIVQDSGPGIPEEDLKNIFEIFYQVDSTATRRAGGTGMGLAIAQSLANLQNGSLTVSSTVGVGSCFKLSLPEAI</sequence>
<dbReference type="Gene3D" id="3.30.450.20">
    <property type="entry name" value="PAS domain"/>
    <property type="match status" value="1"/>
</dbReference>
<evidence type="ECO:0000256" key="3">
    <source>
        <dbReference type="ARBA" id="ARBA00012438"/>
    </source>
</evidence>
<keyword evidence="10" id="KW-0067">ATP-binding</keyword>
<evidence type="ECO:0000256" key="12">
    <source>
        <dbReference type="ARBA" id="ARBA00023012"/>
    </source>
</evidence>
<evidence type="ECO:0000259" key="16">
    <source>
        <dbReference type="PROSITE" id="PS50839"/>
    </source>
</evidence>
<dbReference type="InterPro" id="IPR036890">
    <property type="entry name" value="HATPase_C_sf"/>
</dbReference>
<evidence type="ECO:0000256" key="11">
    <source>
        <dbReference type="ARBA" id="ARBA00022989"/>
    </source>
</evidence>
<name>A0A420DU02_9RHOB</name>
<accession>A0A420DU02</accession>
<dbReference type="InterPro" id="IPR004358">
    <property type="entry name" value="Sig_transdc_His_kin-like_C"/>
</dbReference>
<evidence type="ECO:0000256" key="1">
    <source>
        <dbReference type="ARBA" id="ARBA00000085"/>
    </source>
</evidence>
<comment type="caution">
    <text evidence="17">The sequence shown here is derived from an EMBL/GenBank/DDBJ whole genome shotgun (WGS) entry which is preliminary data.</text>
</comment>
<keyword evidence="4" id="KW-1003">Cell membrane</keyword>
<evidence type="ECO:0000256" key="8">
    <source>
        <dbReference type="ARBA" id="ARBA00022741"/>
    </source>
</evidence>
<evidence type="ECO:0000256" key="13">
    <source>
        <dbReference type="ARBA" id="ARBA00023136"/>
    </source>
</evidence>
<dbReference type="Pfam" id="PF02518">
    <property type="entry name" value="HATPase_c"/>
    <property type="match status" value="1"/>
</dbReference>
<evidence type="ECO:0000256" key="6">
    <source>
        <dbReference type="ARBA" id="ARBA00022679"/>
    </source>
</evidence>
<dbReference type="GO" id="GO:0005524">
    <property type="term" value="F:ATP binding"/>
    <property type="evidence" value="ECO:0007669"/>
    <property type="project" value="UniProtKB-KW"/>
</dbReference>
<evidence type="ECO:0000256" key="10">
    <source>
        <dbReference type="ARBA" id="ARBA00022840"/>
    </source>
</evidence>
<dbReference type="Gene3D" id="3.30.565.10">
    <property type="entry name" value="Histidine kinase-like ATPase, C-terminal domain"/>
    <property type="match status" value="1"/>
</dbReference>
<comment type="subcellular location">
    <subcellularLocation>
        <location evidence="2">Cell membrane</location>
    </subcellularLocation>
</comment>
<dbReference type="InterPro" id="IPR036097">
    <property type="entry name" value="HisK_dim/P_sf"/>
</dbReference>
<dbReference type="InterPro" id="IPR006189">
    <property type="entry name" value="CHASE_dom"/>
</dbReference>
<dbReference type="PRINTS" id="PR00344">
    <property type="entry name" value="BCTRLSENSOR"/>
</dbReference>
<dbReference type="Pfam" id="PF00512">
    <property type="entry name" value="HisKA"/>
    <property type="match status" value="1"/>
</dbReference>
<keyword evidence="18" id="KW-1185">Reference proteome</keyword>
<comment type="catalytic activity">
    <reaction evidence="1">
        <text>ATP + protein L-histidine = ADP + protein N-phospho-L-histidine.</text>
        <dbReference type="EC" id="2.7.13.3"/>
    </reaction>
</comment>
<keyword evidence="8" id="KW-0547">Nucleotide-binding</keyword>
<dbReference type="InterPro" id="IPR005467">
    <property type="entry name" value="His_kinase_dom"/>
</dbReference>
<evidence type="ECO:0000256" key="4">
    <source>
        <dbReference type="ARBA" id="ARBA00022475"/>
    </source>
</evidence>
<dbReference type="GO" id="GO:0005886">
    <property type="term" value="C:plasma membrane"/>
    <property type="evidence" value="ECO:0007669"/>
    <property type="project" value="UniProtKB-SubCell"/>
</dbReference>
<gene>
    <name evidence="17" type="ORF">C8N30_2337</name>
</gene>
<keyword evidence="7 14" id="KW-0812">Transmembrane</keyword>
<evidence type="ECO:0000313" key="18">
    <source>
        <dbReference type="Proteomes" id="UP000284407"/>
    </source>
</evidence>
<feature type="transmembrane region" description="Helical" evidence="14">
    <location>
        <begin position="282"/>
        <end position="301"/>
    </location>
</feature>
<keyword evidence="5" id="KW-0597">Phosphoprotein</keyword>
<dbReference type="EC" id="2.7.13.3" evidence="3"/>
<evidence type="ECO:0000256" key="14">
    <source>
        <dbReference type="SAM" id="Phobius"/>
    </source>
</evidence>
<dbReference type="GO" id="GO:0000155">
    <property type="term" value="F:phosphorelay sensor kinase activity"/>
    <property type="evidence" value="ECO:0007669"/>
    <property type="project" value="InterPro"/>
</dbReference>
<dbReference type="SMART" id="SM00387">
    <property type="entry name" value="HATPase_c"/>
    <property type="match status" value="1"/>
</dbReference>
<dbReference type="PROSITE" id="PS50109">
    <property type="entry name" value="HIS_KIN"/>
    <property type="match status" value="1"/>
</dbReference>
<keyword evidence="6" id="KW-0808">Transferase</keyword>
<dbReference type="EMBL" id="RAQK01000001">
    <property type="protein sequence ID" value="RKE97715.1"/>
    <property type="molecule type" value="Genomic_DNA"/>
</dbReference>
<dbReference type="SUPFAM" id="SSF55874">
    <property type="entry name" value="ATPase domain of HSP90 chaperone/DNA topoisomerase II/histidine kinase"/>
    <property type="match status" value="1"/>
</dbReference>
<dbReference type="Pfam" id="PF12860">
    <property type="entry name" value="PAS_7"/>
    <property type="match status" value="1"/>
</dbReference>
<dbReference type="STRING" id="1443111.Z949_409"/>
<feature type="transmembrane region" description="Helical" evidence="14">
    <location>
        <begin position="12"/>
        <end position="32"/>
    </location>
</feature>
<protein>
    <recommendedName>
        <fullName evidence="3">histidine kinase</fullName>
        <ecNumber evidence="3">2.7.13.3</ecNumber>
    </recommendedName>
</protein>
<dbReference type="InterPro" id="IPR003594">
    <property type="entry name" value="HATPase_dom"/>
</dbReference>
<dbReference type="PANTHER" id="PTHR43047">
    <property type="entry name" value="TWO-COMPONENT HISTIDINE PROTEIN KINASE"/>
    <property type="match status" value="1"/>
</dbReference>
<feature type="domain" description="Histidine kinase" evidence="15">
    <location>
        <begin position="446"/>
        <end position="687"/>
    </location>
</feature>
<dbReference type="FunFam" id="3.30.565.10:FF:000023">
    <property type="entry name" value="PAS domain-containing sensor histidine kinase"/>
    <property type="match status" value="1"/>
</dbReference>
<evidence type="ECO:0000256" key="9">
    <source>
        <dbReference type="ARBA" id="ARBA00022777"/>
    </source>
</evidence>
<keyword evidence="9" id="KW-0418">Kinase</keyword>
<proteinExistence type="predicted"/>
<dbReference type="CDD" id="cd16922">
    <property type="entry name" value="HATPase_EvgS-ArcB-TorS-like"/>
    <property type="match status" value="1"/>
</dbReference>
<dbReference type="Proteomes" id="UP000284407">
    <property type="component" value="Unassembled WGS sequence"/>
</dbReference>
<feature type="domain" description="CHASE" evidence="16">
    <location>
        <begin position="101"/>
        <end position="208"/>
    </location>
</feature>
<dbReference type="SMART" id="SM00388">
    <property type="entry name" value="HisKA"/>
    <property type="match status" value="1"/>
</dbReference>
<dbReference type="Pfam" id="PF03924">
    <property type="entry name" value="CHASE"/>
    <property type="match status" value="1"/>
</dbReference>
<organism evidence="17 18">
    <name type="scientific">Sulfitobacter guttiformis</name>
    <dbReference type="NCBI Taxonomy" id="74349"/>
    <lineage>
        <taxon>Bacteria</taxon>
        <taxon>Pseudomonadati</taxon>
        <taxon>Pseudomonadota</taxon>
        <taxon>Alphaproteobacteria</taxon>
        <taxon>Rhodobacterales</taxon>
        <taxon>Roseobacteraceae</taxon>
        <taxon>Sulfitobacter</taxon>
    </lineage>
</organism>